<dbReference type="GO" id="GO:0019265">
    <property type="term" value="P:glycine biosynthetic process, by transamination of glyoxylate"/>
    <property type="evidence" value="ECO:0007669"/>
    <property type="project" value="TreeGrafter"/>
</dbReference>
<dbReference type="Gene3D" id="3.40.640.10">
    <property type="entry name" value="Type I PLP-dependent aspartate aminotransferase-like (Major domain)"/>
    <property type="match status" value="1"/>
</dbReference>
<comment type="cofactor">
    <cofactor evidence="1 5">
        <name>pyridoxal 5'-phosphate</name>
        <dbReference type="ChEBI" id="CHEBI:597326"/>
    </cofactor>
</comment>
<dbReference type="PANTHER" id="PTHR21152">
    <property type="entry name" value="AMINOTRANSFERASE CLASS V"/>
    <property type="match status" value="1"/>
</dbReference>
<dbReference type="InterPro" id="IPR000192">
    <property type="entry name" value="Aminotrans_V_dom"/>
</dbReference>
<evidence type="ECO:0000256" key="2">
    <source>
        <dbReference type="ARBA" id="ARBA00009236"/>
    </source>
</evidence>
<sequence>MPGLLPNVDPDGLLDYSVVYTDRALNHMSQRFQQVMRDLSAMLRQAYDAQHAVIVPGSGSFGMEAVARQYVQGGRVVIVRNGWFSYRWTQIIEQGRLTDAANVTVCKARRTGSGAQAPFAPAPIDEVVATIRRERPAVVFAPHVETSAGMMLPDGYLQAVGAAAREVGGLFVLDCIASGAMWVDMAACNVDVLVSAPQKGWSGPPCCGMVMLNDRAAQQLDATQSDSFSCDLKKWHQIMQAYLNGGHAYHATMPTDALAQVRDVMREAFDVGLPKLREQQIALGRAVRDSLERRGLVSVAAAGFQAPGVVVSFTTDPDVQTGKKFAAAGVQIAAGVPLALDEGPDYKSFRIGLFGLDKWADVPAAVRRLDAALDAAGLRTQVQPQPA</sequence>
<reference evidence="8" key="1">
    <citation type="submission" date="2015-08" db="EMBL/GenBank/DDBJ databases">
        <authorList>
            <person name="Varghese N."/>
        </authorList>
    </citation>
    <scope>NUCLEOTIDE SEQUENCE [LARGE SCALE GENOMIC DNA]</scope>
    <source>
        <strain evidence="8">DSM 18181</strain>
    </source>
</reference>
<dbReference type="Gene3D" id="3.90.1150.10">
    <property type="entry name" value="Aspartate Aminotransferase, domain 1"/>
    <property type="match status" value="1"/>
</dbReference>
<dbReference type="PANTHER" id="PTHR21152:SF40">
    <property type="entry name" value="ALANINE--GLYOXYLATE AMINOTRANSFERASE"/>
    <property type="match status" value="1"/>
</dbReference>
<dbReference type="Pfam" id="PF00266">
    <property type="entry name" value="Aminotran_5"/>
    <property type="match status" value="1"/>
</dbReference>
<evidence type="ECO:0000256" key="3">
    <source>
        <dbReference type="ARBA" id="ARBA00022898"/>
    </source>
</evidence>
<evidence type="ECO:0000313" key="8">
    <source>
        <dbReference type="Proteomes" id="UP000183649"/>
    </source>
</evidence>
<feature type="domain" description="Aminotransferase class V" evidence="6">
    <location>
        <begin position="22"/>
        <end position="314"/>
    </location>
</feature>
<gene>
    <name evidence="7" type="ORF">Ga0061069_101256</name>
</gene>
<dbReference type="AlphaFoldDB" id="A0A0K6HRU8"/>
<feature type="modified residue" description="N6-(pyridoxal phosphate)lysine" evidence="5">
    <location>
        <position position="199"/>
    </location>
</feature>
<dbReference type="GO" id="GO:0008453">
    <property type="term" value="F:alanine-glyoxylate transaminase activity"/>
    <property type="evidence" value="ECO:0007669"/>
    <property type="project" value="TreeGrafter"/>
</dbReference>
<accession>A0A0K6HRU8</accession>
<keyword evidence="7" id="KW-0808">Transferase</keyword>
<dbReference type="InterPro" id="IPR015422">
    <property type="entry name" value="PyrdxlP-dep_Trfase_small"/>
</dbReference>
<dbReference type="STRING" id="339866.GCA_001418255_00254"/>
<dbReference type="InterPro" id="IPR015421">
    <property type="entry name" value="PyrdxlP-dep_Trfase_major"/>
</dbReference>
<dbReference type="SUPFAM" id="SSF53383">
    <property type="entry name" value="PLP-dependent transferases"/>
    <property type="match status" value="1"/>
</dbReference>
<dbReference type="GO" id="GO:0004760">
    <property type="term" value="F:L-serine-pyruvate transaminase activity"/>
    <property type="evidence" value="ECO:0007669"/>
    <property type="project" value="TreeGrafter"/>
</dbReference>
<comment type="similarity">
    <text evidence="2">Belongs to the class-V pyridoxal-phosphate-dependent aminotransferase family.</text>
</comment>
<keyword evidence="7" id="KW-0032">Aminotransferase</keyword>
<dbReference type="EMBL" id="CYHF01000001">
    <property type="protein sequence ID" value="CUA93513.1"/>
    <property type="molecule type" value="Genomic_DNA"/>
</dbReference>
<feature type="binding site" evidence="4">
    <location>
        <position position="350"/>
    </location>
    <ligand>
        <name>substrate</name>
    </ligand>
</feature>
<proteinExistence type="inferred from homology"/>
<dbReference type="InterPro" id="IPR024169">
    <property type="entry name" value="SP_NH2Trfase/AEP_transaminase"/>
</dbReference>
<organism evidence="7 8">
    <name type="scientific">Thiomonas bhubaneswarensis</name>
    <dbReference type="NCBI Taxonomy" id="339866"/>
    <lineage>
        <taxon>Bacteria</taxon>
        <taxon>Pseudomonadati</taxon>
        <taxon>Pseudomonadota</taxon>
        <taxon>Betaproteobacteria</taxon>
        <taxon>Burkholderiales</taxon>
        <taxon>Thiomonas</taxon>
    </lineage>
</organism>
<keyword evidence="3 5" id="KW-0663">Pyridoxal phosphate</keyword>
<evidence type="ECO:0000313" key="7">
    <source>
        <dbReference type="EMBL" id="CUA93513.1"/>
    </source>
</evidence>
<dbReference type="InterPro" id="IPR015424">
    <property type="entry name" value="PyrdxlP-dep_Trfase"/>
</dbReference>
<evidence type="ECO:0000259" key="6">
    <source>
        <dbReference type="Pfam" id="PF00266"/>
    </source>
</evidence>
<dbReference type="OrthoDB" id="9766472at2"/>
<keyword evidence="8" id="KW-1185">Reference proteome</keyword>
<dbReference type="RefSeq" id="WP_055449206.1">
    <property type="nucleotide sequence ID" value="NZ_CYHF01000001.1"/>
</dbReference>
<protein>
    <submittedName>
        <fullName evidence="7">Archaeal aspartate aminotransferase or a related aminotransferase, includes purine catabolism protein PucG</fullName>
    </submittedName>
</protein>
<dbReference type="PIRSF" id="PIRSF000524">
    <property type="entry name" value="SPT"/>
    <property type="match status" value="1"/>
</dbReference>
<name>A0A0K6HRU8_9BURK</name>
<evidence type="ECO:0000256" key="1">
    <source>
        <dbReference type="ARBA" id="ARBA00001933"/>
    </source>
</evidence>
<dbReference type="Proteomes" id="UP000183649">
    <property type="component" value="Unassembled WGS sequence"/>
</dbReference>
<evidence type="ECO:0000256" key="4">
    <source>
        <dbReference type="PIRSR" id="PIRSR000524-1"/>
    </source>
</evidence>
<evidence type="ECO:0000256" key="5">
    <source>
        <dbReference type="PIRSR" id="PIRSR000524-50"/>
    </source>
</evidence>